<feature type="coiled-coil region" evidence="1">
    <location>
        <begin position="167"/>
        <end position="394"/>
    </location>
</feature>
<evidence type="ECO:0000313" key="3">
    <source>
        <dbReference type="EMBL" id="EGT58625.1"/>
    </source>
</evidence>
<dbReference type="AlphaFoldDB" id="G0PJ30"/>
<dbReference type="OrthoDB" id="5830445at2759"/>
<dbReference type="STRING" id="135651.G0PJ30"/>
<feature type="coiled-coil region" evidence="1">
    <location>
        <begin position="903"/>
        <end position="958"/>
    </location>
</feature>
<dbReference type="HOGENOM" id="CLU_280692_0_0_1"/>
<keyword evidence="4" id="KW-1185">Reference proteome</keyword>
<sequence>MGRKNKTKLLKNFLLQHGSQSLNASTIGESDARISSSEKVPEFEVLSSHLRELVNASPSTTDRNREVKYMFAALEKRDAELLVARQLIRKLQEGALSEHNGDGDSSIVVHDETYSDAQLNNNEELDRAKKYNEELILERETLASQLGETEECVNRLQGIFQFTSPDIKRLENDQEQTCRSLEESRKTSSEIIQELNKSLEAAKVRADDLESQLKSRQAAYLEAVKDLNILKEACSTHDRLLEKNVELKNDTASKLEKALADLASSKEEVSTLLTSVEELQNDRATTLQQLVSDREKLESRYERINNGVQMIKKDFCEVKKSLIDMTEQKKELSQKLVASKADVKHYREDGDACRNYIKKLEEKLLNSENLQSTISDLQKDFREAQEKLLITTNEVTSYESLMANLSAELQEELQSANTTSLLDAVRKLKDEFRVEQRKQVFNSAALEAKDAAHQKLVQQNEKLLEEIAKNEFLRKDEVRLFEEEKNQLNGELASAKSFAKKIRKEKDSALRKLKRLLLENSELAKQSKSQEDELDNSVHSNGNDSILSQSSESMAALEESITSLKESLASSEEKLKDVAKQLIDKENENLDLQRTVLTFESKMEENEQDNVNKEKTIAMMESRLSELQRSADGLQKRYDEETSTLHQKLHTTEDKLKAIEESKSLVLSDSEKLKLVLESERTELQEEITQLKNAILLHQSNESQNEELIALAEKEKAKLFEECKTLKAQFDSVRNELTEQEESNELIKSEILQLTEALNVSENEKKESLEELSKLTSKVVESERSQSEKEAELAALNSKLQGEVDDLKTQIMNQDMEIEKLSTNITVSNQALEELTKASNQKFNDYEKTLHSEKAKCEILSKKLEEKTAESSDRLTRLKFKEDNFEKMKVEFEKDSLVMKQKIDHLETEVARAVSERNAINTEVDGFKVLVAEKEANVEKLSAAKADLDLKQELLEKEIEIVSKKLEEAVSPKKDKILQLENRLEVMQTASHARCKRLEEELSSAIASLEQSAADNRYLEEQISELQQKSILVDELSANNEIINEELAKSVELRTAVAELEKQNNDIQLENAEERASLVNELIDAKQKLMECEKLILVLQDESKAKTSNGTSEEEEGEQ</sequence>
<dbReference type="InParanoid" id="G0PJ30"/>
<evidence type="ECO:0000313" key="4">
    <source>
        <dbReference type="Proteomes" id="UP000008068"/>
    </source>
</evidence>
<feature type="region of interest" description="Disordered" evidence="2">
    <location>
        <begin position="524"/>
        <end position="546"/>
    </location>
</feature>
<keyword evidence="1" id="KW-0175">Coiled coil</keyword>
<proteinExistence type="predicted"/>
<protein>
    <submittedName>
        <fullName evidence="3">Uncharacterized protein</fullName>
    </submittedName>
</protein>
<accession>G0PJ30</accession>
<reference evidence="4" key="1">
    <citation type="submission" date="2011-07" db="EMBL/GenBank/DDBJ databases">
        <authorList>
            <consortium name="Caenorhabditis brenneri Sequencing and Analysis Consortium"/>
            <person name="Wilson R.K."/>
        </authorList>
    </citation>
    <scope>NUCLEOTIDE SEQUENCE [LARGE SCALE GENOMIC DNA]</scope>
    <source>
        <strain evidence="4">PB2801</strain>
    </source>
</reference>
<gene>
    <name evidence="3" type="ORF">CAEBREN_31659</name>
</gene>
<dbReference type="Proteomes" id="UP000008068">
    <property type="component" value="Unassembled WGS sequence"/>
</dbReference>
<evidence type="ECO:0000256" key="2">
    <source>
        <dbReference type="SAM" id="MobiDB-lite"/>
    </source>
</evidence>
<organism evidence="4">
    <name type="scientific">Caenorhabditis brenneri</name>
    <name type="common">Nematode worm</name>
    <dbReference type="NCBI Taxonomy" id="135651"/>
    <lineage>
        <taxon>Eukaryota</taxon>
        <taxon>Metazoa</taxon>
        <taxon>Ecdysozoa</taxon>
        <taxon>Nematoda</taxon>
        <taxon>Chromadorea</taxon>
        <taxon>Rhabditida</taxon>
        <taxon>Rhabditina</taxon>
        <taxon>Rhabditomorpha</taxon>
        <taxon>Rhabditoidea</taxon>
        <taxon>Rhabditidae</taxon>
        <taxon>Peloderinae</taxon>
        <taxon>Caenorhabditis</taxon>
    </lineage>
</organism>
<feature type="coiled-coil region" evidence="1">
    <location>
        <begin position="995"/>
        <end position="1102"/>
    </location>
</feature>
<feature type="compositionally biased region" description="Polar residues" evidence="2">
    <location>
        <begin position="537"/>
        <end position="546"/>
    </location>
</feature>
<name>G0PJ30_CAEBE</name>
<evidence type="ECO:0000256" key="1">
    <source>
        <dbReference type="SAM" id="Coils"/>
    </source>
</evidence>
<feature type="non-terminal residue" evidence="3">
    <location>
        <position position="1119"/>
    </location>
</feature>
<dbReference type="EMBL" id="GL380634">
    <property type="protein sequence ID" value="EGT58625.1"/>
    <property type="molecule type" value="Genomic_DNA"/>
</dbReference>